<reference evidence="3 4" key="1">
    <citation type="journal article" date="2019" name="Int. J. Syst. Evol. Microbiol.">
        <title>The Global Catalogue of Microorganisms (GCM) 10K type strain sequencing project: providing services to taxonomists for standard genome sequencing and annotation.</title>
        <authorList>
            <consortium name="The Broad Institute Genomics Platform"/>
            <consortium name="The Broad Institute Genome Sequencing Center for Infectious Disease"/>
            <person name="Wu L."/>
            <person name="Ma J."/>
        </authorList>
    </citation>
    <scope>NUCLEOTIDE SEQUENCE [LARGE SCALE GENOMIC DNA]</scope>
    <source>
        <strain evidence="3 4">JCM 14306</strain>
    </source>
</reference>
<dbReference type="PANTHER" id="PTHR48413:SF1">
    <property type="entry name" value="PROTEIN HEAT-STRESS-ASSOCIATED 32"/>
    <property type="match status" value="1"/>
</dbReference>
<sequence>MWERPDFLELPERDSKPRRRGLSHVLDKGVTTAALEALLDQAGEFVDVLKIGWGIAYVDPTVKERVALCNAAGVTVSLGGTLLEICEAQGRVDELRRWAAGIGIGAIEVSDGLQAITPARKAELVRALATDFTVFAETGAKDGHAPVVTEQWLTEMEADLVAGASWVIAEGRESGTVGLYHDDGSVRTELVDAIADRLPVDRVIFEAPRKSQQTWLIRRLGAGVNLGNVPLDEVLALETLRLGLRADTAITEPISTEPISTEPISTEPISTESVAAR</sequence>
<dbReference type="InterPro" id="IPR013785">
    <property type="entry name" value="Aldolase_TIM"/>
</dbReference>
<feature type="region of interest" description="Disordered" evidence="2">
    <location>
        <begin position="254"/>
        <end position="277"/>
    </location>
</feature>
<evidence type="ECO:0000256" key="2">
    <source>
        <dbReference type="SAM" id="MobiDB-lite"/>
    </source>
</evidence>
<dbReference type="Proteomes" id="UP001501319">
    <property type="component" value="Unassembled WGS sequence"/>
</dbReference>
<protein>
    <submittedName>
        <fullName evidence="3">Phosphosulfolactate synthase</fullName>
    </submittedName>
</protein>
<name>A0ABN2FIY1_9ACTN</name>
<evidence type="ECO:0000313" key="3">
    <source>
        <dbReference type="EMBL" id="GAA1647387.1"/>
    </source>
</evidence>
<dbReference type="SUPFAM" id="SSF102110">
    <property type="entry name" value="(2r)-phospho-3-sulfolactate synthase ComA"/>
    <property type="match status" value="1"/>
</dbReference>
<accession>A0ABN2FIY1</accession>
<keyword evidence="4" id="KW-1185">Reference proteome</keyword>
<dbReference type="InterPro" id="IPR036112">
    <property type="entry name" value="ComA_synth_sf"/>
</dbReference>
<dbReference type="Pfam" id="PF02679">
    <property type="entry name" value="ComA"/>
    <property type="match status" value="1"/>
</dbReference>
<dbReference type="InterPro" id="IPR003830">
    <property type="entry name" value="ComA_synth"/>
</dbReference>
<evidence type="ECO:0000313" key="4">
    <source>
        <dbReference type="Proteomes" id="UP001501319"/>
    </source>
</evidence>
<comment type="caution">
    <text evidence="3">The sequence shown here is derived from an EMBL/GenBank/DDBJ whole genome shotgun (WGS) entry which is preliminary data.</text>
</comment>
<dbReference type="Gene3D" id="3.20.20.70">
    <property type="entry name" value="Aldolase class I"/>
    <property type="match status" value="1"/>
</dbReference>
<dbReference type="EMBL" id="BAAANE010000007">
    <property type="protein sequence ID" value="GAA1647387.1"/>
    <property type="molecule type" value="Genomic_DNA"/>
</dbReference>
<organism evidence="3 4">
    <name type="scientific">Kribbella alba</name>
    <dbReference type="NCBI Taxonomy" id="190197"/>
    <lineage>
        <taxon>Bacteria</taxon>
        <taxon>Bacillati</taxon>
        <taxon>Actinomycetota</taxon>
        <taxon>Actinomycetes</taxon>
        <taxon>Propionibacteriales</taxon>
        <taxon>Kribbellaceae</taxon>
        <taxon>Kribbella</taxon>
    </lineage>
</organism>
<comment type="similarity">
    <text evidence="1">Belongs to the phosphosulfolactate synthase family.</text>
</comment>
<dbReference type="PANTHER" id="PTHR48413">
    <property type="match status" value="1"/>
</dbReference>
<evidence type="ECO:0000256" key="1">
    <source>
        <dbReference type="ARBA" id="ARBA00010424"/>
    </source>
</evidence>
<proteinExistence type="inferred from homology"/>
<gene>
    <name evidence="3" type="ORF">GCM10009744_43290</name>
</gene>